<dbReference type="InterPro" id="IPR018535">
    <property type="entry name" value="DUF1996"/>
</dbReference>
<dbReference type="Pfam" id="PF09362">
    <property type="entry name" value="DUF1996"/>
    <property type="match status" value="1"/>
</dbReference>
<feature type="domain" description="DUF1996" evidence="1">
    <location>
        <begin position="8"/>
        <end position="241"/>
    </location>
</feature>
<reference evidence="2 3" key="1">
    <citation type="submission" date="2015-03" db="EMBL/GenBank/DDBJ databases">
        <title>Genomics and transcriptomics of the oil-accumulating basidiomycete yeast T. oleaginosus allow insights into substrate utilization and the diverse evolutionary trajectories of mating systems in fungi.</title>
        <authorList>
            <consortium name="DOE Joint Genome Institute"/>
            <person name="Kourist R."/>
            <person name="Kracht O."/>
            <person name="Bracharz F."/>
            <person name="Lipzen A."/>
            <person name="Nolan M."/>
            <person name="Ohm R."/>
            <person name="Grigoriev I."/>
            <person name="Sun S."/>
            <person name="Heitman J."/>
            <person name="Bruck T."/>
            <person name="Nowrousian M."/>
        </authorList>
    </citation>
    <scope>NUCLEOTIDE SEQUENCE [LARGE SCALE GENOMIC DNA]</scope>
    <source>
        <strain evidence="2 3">IBC0246</strain>
    </source>
</reference>
<evidence type="ECO:0000259" key="1">
    <source>
        <dbReference type="Pfam" id="PF09362"/>
    </source>
</evidence>
<evidence type="ECO:0000313" key="3">
    <source>
        <dbReference type="Proteomes" id="UP000053611"/>
    </source>
</evidence>
<dbReference type="STRING" id="879819.A0A0J0XU74"/>
<gene>
    <name evidence="2" type="ORF">CC85DRAFT_241950</name>
</gene>
<name>A0A0J0XU74_9TREE</name>
<keyword evidence="3" id="KW-1185">Reference proteome</keyword>
<dbReference type="AlphaFoldDB" id="A0A0J0XU74"/>
<dbReference type="Proteomes" id="UP000053611">
    <property type="component" value="Unassembled WGS sequence"/>
</dbReference>
<proteinExistence type="predicted"/>
<accession>A0A0J0XU74</accession>
<protein>
    <recommendedName>
        <fullName evidence="1">DUF1996 domain-containing protein</fullName>
    </recommendedName>
</protein>
<dbReference type="PANTHER" id="PTHR43662:SF3">
    <property type="entry name" value="DOMAIN PROTEIN, PUTATIVE (AFU_ORTHOLOGUE AFUA_6G11970)-RELATED"/>
    <property type="match status" value="1"/>
</dbReference>
<dbReference type="OrthoDB" id="74764at2759"/>
<sequence length="432" mass="47489">MNFIGRVDPVVSPGRVSDHVHTVFGASNFREVLNTPAEQARAECTSATVSADMSHYWAPTLYYIHDNGSFSALEGTPRAYYHITSNNVKPFPRGLRMVSGTAMTRDLTAHRSLGVRLGCWGNRQKILPNAGAGWTWSTCGNGKVELSVTFPSCGRADRALDSPNHFDHMAWPVDSLRRNVINTLQGDSCPPSHPIQYPILDLVYSYSFDAARPWRAGRDNVVLSNGDLHGGSYHADFVSGWDETVLAAAIKDCPAKGPHLDQCSLRNHFIPDRKSYDPRRWPTGTGGQCAHAGQIPAEEVGLAFPITSLPGCNPLWRPGVATKPTCGSQPTIGFVSPNAWKGGSTANVPLYMPTNVGLFNNVRDPINNWRAKFNRWGTMGVNYKNVMMPPHTPPANPYDSFIWLPADTNVQRASTVKNMQDKTAWRGMFPGQ</sequence>
<dbReference type="GeneID" id="28980836"/>
<dbReference type="RefSeq" id="XP_018281137.1">
    <property type="nucleotide sequence ID" value="XM_018420233.1"/>
</dbReference>
<dbReference type="EMBL" id="KQ087185">
    <property type="protein sequence ID" value="KLT44646.1"/>
    <property type="molecule type" value="Genomic_DNA"/>
</dbReference>
<organism evidence="2 3">
    <name type="scientific">Cutaneotrichosporon oleaginosum</name>
    <dbReference type="NCBI Taxonomy" id="879819"/>
    <lineage>
        <taxon>Eukaryota</taxon>
        <taxon>Fungi</taxon>
        <taxon>Dikarya</taxon>
        <taxon>Basidiomycota</taxon>
        <taxon>Agaricomycotina</taxon>
        <taxon>Tremellomycetes</taxon>
        <taxon>Trichosporonales</taxon>
        <taxon>Trichosporonaceae</taxon>
        <taxon>Cutaneotrichosporon</taxon>
    </lineage>
</organism>
<dbReference type="PANTHER" id="PTHR43662">
    <property type="match status" value="1"/>
</dbReference>
<evidence type="ECO:0000313" key="2">
    <source>
        <dbReference type="EMBL" id="KLT44646.1"/>
    </source>
</evidence>